<feature type="transmembrane region" description="Helical" evidence="1">
    <location>
        <begin position="93"/>
        <end position="113"/>
    </location>
</feature>
<dbReference type="Gene3D" id="1.10.3730.20">
    <property type="match status" value="1"/>
</dbReference>
<keyword evidence="1" id="KW-1133">Transmembrane helix</keyword>
<dbReference type="InterPro" id="IPR037185">
    <property type="entry name" value="EmrE-like"/>
</dbReference>
<dbReference type="STRING" id="1802727.A2937_00870"/>
<organism evidence="2 3">
    <name type="scientific">Candidatus Yonathbacteria bacterium RIFCSPLOWO2_01_FULL_47_33b</name>
    <dbReference type="NCBI Taxonomy" id="1802727"/>
    <lineage>
        <taxon>Bacteria</taxon>
        <taxon>Candidatus Yonathiibacteriota</taxon>
    </lineage>
</organism>
<reference evidence="2 3" key="1">
    <citation type="journal article" date="2016" name="Nat. Commun.">
        <title>Thousands of microbial genomes shed light on interconnected biogeochemical processes in an aquifer system.</title>
        <authorList>
            <person name="Anantharaman K."/>
            <person name="Brown C.T."/>
            <person name="Hug L.A."/>
            <person name="Sharon I."/>
            <person name="Castelle C.J."/>
            <person name="Probst A.J."/>
            <person name="Thomas B.C."/>
            <person name="Singh A."/>
            <person name="Wilkins M.J."/>
            <person name="Karaoz U."/>
            <person name="Brodie E.L."/>
            <person name="Williams K.H."/>
            <person name="Hubbard S.S."/>
            <person name="Banfield J.F."/>
        </authorList>
    </citation>
    <scope>NUCLEOTIDE SEQUENCE [LARGE SCALE GENOMIC DNA]</scope>
</reference>
<dbReference type="AlphaFoldDB" id="A0A1G2SFK5"/>
<dbReference type="SUPFAM" id="SSF103481">
    <property type="entry name" value="Multidrug resistance efflux transporter EmrE"/>
    <property type="match status" value="1"/>
</dbReference>
<evidence type="ECO:0000256" key="1">
    <source>
        <dbReference type="SAM" id="Phobius"/>
    </source>
</evidence>
<dbReference type="EMBL" id="MHUW01000012">
    <property type="protein sequence ID" value="OHA83867.1"/>
    <property type="molecule type" value="Genomic_DNA"/>
</dbReference>
<accession>A0A1G2SFK5</accession>
<keyword evidence="1" id="KW-0472">Membrane</keyword>
<gene>
    <name evidence="2" type="ORF">A2937_00870</name>
</gene>
<feature type="transmembrane region" description="Helical" evidence="1">
    <location>
        <begin position="62"/>
        <end position="81"/>
    </location>
</feature>
<keyword evidence="1" id="KW-0812">Transmembrane</keyword>
<evidence type="ECO:0000313" key="3">
    <source>
        <dbReference type="Proteomes" id="UP000177987"/>
    </source>
</evidence>
<name>A0A1G2SFK5_9BACT</name>
<protein>
    <recommendedName>
        <fullName evidence="4">EamA domain-containing protein</fullName>
    </recommendedName>
</protein>
<evidence type="ECO:0008006" key="4">
    <source>
        <dbReference type="Google" id="ProtNLM"/>
    </source>
</evidence>
<proteinExistence type="predicted"/>
<sequence>MLQNPIFLSLIVAFGFGGWPLIARAAGLPPFGIAVILSIGTVAAVTAVGPIMFTWDAVTKKVVYLGLLAGVINGVSFLAYSKLVSNPAWDISTYVPLAIALMLIVPVIGGPLFFGECLTGNKILGVAAILIGVYFIR</sequence>
<feature type="transmembrane region" description="Helical" evidence="1">
    <location>
        <begin position="35"/>
        <end position="55"/>
    </location>
</feature>
<comment type="caution">
    <text evidence="2">The sequence shown here is derived from an EMBL/GenBank/DDBJ whole genome shotgun (WGS) entry which is preliminary data.</text>
</comment>
<dbReference type="Proteomes" id="UP000177987">
    <property type="component" value="Unassembled WGS sequence"/>
</dbReference>
<feature type="transmembrane region" description="Helical" evidence="1">
    <location>
        <begin position="120"/>
        <end position="136"/>
    </location>
</feature>
<evidence type="ECO:0000313" key="2">
    <source>
        <dbReference type="EMBL" id="OHA83867.1"/>
    </source>
</evidence>